<evidence type="ECO:0000313" key="1">
    <source>
        <dbReference type="EMBL" id="GLL13834.1"/>
    </source>
</evidence>
<dbReference type="AlphaFoldDB" id="A0A9W6L7V4"/>
<dbReference type="GO" id="GO:0008168">
    <property type="term" value="F:methyltransferase activity"/>
    <property type="evidence" value="ECO:0007669"/>
    <property type="project" value="UniProtKB-KW"/>
</dbReference>
<protein>
    <submittedName>
        <fullName evidence="1">Methyltransferase type 12</fullName>
    </submittedName>
</protein>
<keyword evidence="2" id="KW-1185">Reference proteome</keyword>
<reference evidence="1" key="2">
    <citation type="submission" date="2023-01" db="EMBL/GenBank/DDBJ databases">
        <authorList>
            <person name="Sun Q."/>
            <person name="Evtushenko L."/>
        </authorList>
    </citation>
    <scope>NUCLEOTIDE SEQUENCE</scope>
    <source>
        <strain evidence="1">VKM Ac-1069</strain>
    </source>
</reference>
<organism evidence="1 2">
    <name type="scientific">Pseudonocardia halophobica</name>
    <dbReference type="NCBI Taxonomy" id="29401"/>
    <lineage>
        <taxon>Bacteria</taxon>
        <taxon>Bacillati</taxon>
        <taxon>Actinomycetota</taxon>
        <taxon>Actinomycetes</taxon>
        <taxon>Pseudonocardiales</taxon>
        <taxon>Pseudonocardiaceae</taxon>
        <taxon>Pseudonocardia</taxon>
    </lineage>
</organism>
<evidence type="ECO:0000313" key="2">
    <source>
        <dbReference type="Proteomes" id="UP001143463"/>
    </source>
</evidence>
<comment type="caution">
    <text evidence="1">The sequence shown here is derived from an EMBL/GenBank/DDBJ whole genome shotgun (WGS) entry which is preliminary data.</text>
</comment>
<dbReference type="InterPro" id="IPR029063">
    <property type="entry name" value="SAM-dependent_MTases_sf"/>
</dbReference>
<keyword evidence="1" id="KW-0808">Transferase</keyword>
<dbReference type="GO" id="GO:0032259">
    <property type="term" value="P:methylation"/>
    <property type="evidence" value="ECO:0007669"/>
    <property type="project" value="UniProtKB-KW"/>
</dbReference>
<reference evidence="1" key="1">
    <citation type="journal article" date="2014" name="Int. J. Syst. Evol. Microbiol.">
        <title>Complete genome sequence of Corynebacterium casei LMG S-19264T (=DSM 44701T), isolated from a smear-ripened cheese.</title>
        <authorList>
            <consortium name="US DOE Joint Genome Institute (JGI-PGF)"/>
            <person name="Walter F."/>
            <person name="Albersmeier A."/>
            <person name="Kalinowski J."/>
            <person name="Ruckert C."/>
        </authorList>
    </citation>
    <scope>NUCLEOTIDE SEQUENCE</scope>
    <source>
        <strain evidence="1">VKM Ac-1069</strain>
    </source>
</reference>
<keyword evidence="1" id="KW-0489">Methyltransferase</keyword>
<accession>A0A9W6L7V4</accession>
<dbReference type="SUPFAM" id="SSF53335">
    <property type="entry name" value="S-adenosyl-L-methionine-dependent methyltransferases"/>
    <property type="match status" value="1"/>
</dbReference>
<dbReference type="Proteomes" id="UP001143463">
    <property type="component" value="Unassembled WGS sequence"/>
</dbReference>
<gene>
    <name evidence="1" type="ORF">GCM10017577_49780</name>
</gene>
<proteinExistence type="predicted"/>
<dbReference type="EMBL" id="BSFQ01000025">
    <property type="protein sequence ID" value="GLL13834.1"/>
    <property type="molecule type" value="Genomic_DNA"/>
</dbReference>
<name>A0A9W6L7V4_9PSEU</name>
<sequence>MTSKADFSGIYTAPDPRAYFAALAPLEYQVPAHALPVVRAEIDAAGRDPRARTVLDLCCSYGTNAALLRTSVGLGALAARYTNPALAELSPGALAAADAAFFRVREDRPDVRVLGLDASAPAVRYASRAGLLDRGFAEDLERADPSPGLAAALPEVGTVVCTGGVGYVGPPTFTRLLAHLPSDVRVVAFVLRVFDYDEITGVLDAHGLATHRLPGTVRQRRFVDAAEQAAAIADVRSRGLDPTGKESAGWFHADCYISRPRP</sequence>